<dbReference type="CDD" id="cd16554">
    <property type="entry name" value="RING-HC_RNF180"/>
    <property type="match status" value="1"/>
</dbReference>
<reference evidence="26" key="5">
    <citation type="submission" date="2025-09" db="UniProtKB">
        <authorList>
            <consortium name="Ensembl"/>
        </authorList>
    </citation>
    <scope>IDENTIFICATION</scope>
</reference>
<dbReference type="GeneTree" id="ENSGT00950000182909"/>
<evidence type="ECO:0000256" key="18">
    <source>
        <dbReference type="ARBA" id="ARBA00062709"/>
    </source>
</evidence>
<evidence type="ECO:0000256" key="22">
    <source>
        <dbReference type="PROSITE-ProRule" id="PRU00175"/>
    </source>
</evidence>
<keyword evidence="16" id="KW-0539">Nucleus</keyword>
<dbReference type="Gene3D" id="3.30.40.10">
    <property type="entry name" value="Zinc/RING finger domain, C3HC4 (zinc finger)"/>
    <property type="match status" value="1"/>
</dbReference>
<organism evidence="26 27">
    <name type="scientific">Callorhinchus milii</name>
    <name type="common">Ghost shark</name>
    <dbReference type="NCBI Taxonomy" id="7868"/>
    <lineage>
        <taxon>Eukaryota</taxon>
        <taxon>Metazoa</taxon>
        <taxon>Chordata</taxon>
        <taxon>Craniata</taxon>
        <taxon>Vertebrata</taxon>
        <taxon>Chondrichthyes</taxon>
        <taxon>Holocephali</taxon>
        <taxon>Chimaeriformes</taxon>
        <taxon>Callorhinchidae</taxon>
        <taxon>Callorhinchus</taxon>
    </lineage>
</organism>
<keyword evidence="14 24" id="KW-1133">Transmembrane helix</keyword>
<keyword evidence="13" id="KW-0862">Zinc</keyword>
<evidence type="ECO:0000256" key="16">
    <source>
        <dbReference type="ARBA" id="ARBA00023242"/>
    </source>
</evidence>
<evidence type="ECO:0000256" key="20">
    <source>
        <dbReference type="ARBA" id="ARBA00079826"/>
    </source>
</evidence>
<evidence type="ECO:0000259" key="25">
    <source>
        <dbReference type="PROSITE" id="PS50089"/>
    </source>
</evidence>
<evidence type="ECO:0000256" key="23">
    <source>
        <dbReference type="SAM" id="MobiDB-lite"/>
    </source>
</evidence>
<keyword evidence="6" id="KW-0597">Phosphoprotein</keyword>
<dbReference type="InParanoid" id="A0A4W3K5E9"/>
<evidence type="ECO:0000256" key="12">
    <source>
        <dbReference type="ARBA" id="ARBA00022824"/>
    </source>
</evidence>
<dbReference type="AlphaFoldDB" id="A0A4W3K5E9"/>
<keyword evidence="11" id="KW-0833">Ubl conjugation pathway</keyword>
<dbReference type="Ensembl" id="ENSCMIT00000047100.1">
    <property type="protein sequence ID" value="ENSCMIP00000046438.1"/>
    <property type="gene ID" value="ENSCMIG00000019107.1"/>
</dbReference>
<dbReference type="GO" id="GO:0000209">
    <property type="term" value="P:protein polyubiquitination"/>
    <property type="evidence" value="ECO:0007669"/>
    <property type="project" value="InterPro"/>
</dbReference>
<dbReference type="PROSITE" id="PS50089">
    <property type="entry name" value="ZF_RING_2"/>
    <property type="match status" value="1"/>
</dbReference>
<feature type="domain" description="RING-type" evidence="25">
    <location>
        <begin position="440"/>
        <end position="482"/>
    </location>
</feature>
<dbReference type="STRING" id="7868.ENSCMIP00000046438"/>
<evidence type="ECO:0000256" key="15">
    <source>
        <dbReference type="ARBA" id="ARBA00023136"/>
    </source>
</evidence>
<dbReference type="OMA" id="CETQTQR"/>
<keyword evidence="27" id="KW-1185">Reference proteome</keyword>
<keyword evidence="10 22" id="KW-0863">Zinc-finger</keyword>
<dbReference type="SMART" id="SM00184">
    <property type="entry name" value="RING"/>
    <property type="match status" value="1"/>
</dbReference>
<feature type="region of interest" description="Disordered" evidence="23">
    <location>
        <begin position="314"/>
        <end position="374"/>
    </location>
</feature>
<evidence type="ECO:0000313" key="27">
    <source>
        <dbReference type="Proteomes" id="UP000314986"/>
    </source>
</evidence>
<evidence type="ECO:0000256" key="11">
    <source>
        <dbReference type="ARBA" id="ARBA00022786"/>
    </source>
</evidence>
<keyword evidence="9" id="KW-0479">Metal-binding</keyword>
<keyword evidence="15 24" id="KW-0472">Membrane</keyword>
<evidence type="ECO:0000256" key="6">
    <source>
        <dbReference type="ARBA" id="ARBA00022553"/>
    </source>
</evidence>
<feature type="transmembrane region" description="Helical" evidence="24">
    <location>
        <begin position="574"/>
        <end position="598"/>
    </location>
</feature>
<dbReference type="GO" id="GO:0008270">
    <property type="term" value="F:zinc ion binding"/>
    <property type="evidence" value="ECO:0007669"/>
    <property type="project" value="UniProtKB-KW"/>
</dbReference>
<dbReference type="GO" id="GO:0061630">
    <property type="term" value="F:ubiquitin protein ligase activity"/>
    <property type="evidence" value="ECO:0007669"/>
    <property type="project" value="UniProtKB-EC"/>
</dbReference>
<reference evidence="27" key="1">
    <citation type="journal article" date="2006" name="Science">
        <title>Ancient noncoding elements conserved in the human genome.</title>
        <authorList>
            <person name="Venkatesh B."/>
            <person name="Kirkness E.F."/>
            <person name="Loh Y.H."/>
            <person name="Halpern A.L."/>
            <person name="Lee A.P."/>
            <person name="Johnson J."/>
            <person name="Dandona N."/>
            <person name="Viswanathan L.D."/>
            <person name="Tay A."/>
            <person name="Venter J.C."/>
            <person name="Strausberg R.L."/>
            <person name="Brenner S."/>
        </authorList>
    </citation>
    <scope>NUCLEOTIDE SEQUENCE [LARGE SCALE GENOMIC DNA]</scope>
</reference>
<gene>
    <name evidence="26" type="primary">rnf180a</name>
</gene>
<proteinExistence type="predicted"/>
<comment type="function">
    <text evidence="17">E3 ubiquitin-protein ligase which promotes polyubiquitination and degradation by the proteasome pathway of ZIC2.</text>
</comment>
<dbReference type="GO" id="GO:0042415">
    <property type="term" value="P:norepinephrine metabolic process"/>
    <property type="evidence" value="ECO:0007669"/>
    <property type="project" value="TreeGrafter"/>
</dbReference>
<evidence type="ECO:0000256" key="2">
    <source>
        <dbReference type="ARBA" id="ARBA00004259"/>
    </source>
</evidence>
<dbReference type="FunCoup" id="A0A4W3K5E9">
    <property type="interactions" value="11"/>
</dbReference>
<dbReference type="Proteomes" id="UP000314986">
    <property type="component" value="Unassembled WGS sequence"/>
</dbReference>
<dbReference type="GO" id="GO:0042428">
    <property type="term" value="P:serotonin metabolic process"/>
    <property type="evidence" value="ECO:0007669"/>
    <property type="project" value="TreeGrafter"/>
</dbReference>
<keyword evidence="7" id="KW-0808">Transferase</keyword>
<feature type="compositionally biased region" description="Polar residues" evidence="23">
    <location>
        <begin position="414"/>
        <end position="424"/>
    </location>
</feature>
<dbReference type="InterPro" id="IPR017907">
    <property type="entry name" value="Znf_RING_CS"/>
</dbReference>
<comment type="subunit">
    <text evidence="18">Interacts with ZIC2.</text>
</comment>
<reference evidence="26" key="4">
    <citation type="submission" date="2025-08" db="UniProtKB">
        <authorList>
            <consortium name="Ensembl"/>
        </authorList>
    </citation>
    <scope>IDENTIFICATION</scope>
</reference>
<dbReference type="EC" id="2.3.2.27" evidence="5"/>
<dbReference type="InterPro" id="IPR013083">
    <property type="entry name" value="Znf_RING/FYVE/PHD"/>
</dbReference>
<dbReference type="InterPro" id="IPR001841">
    <property type="entry name" value="Znf_RING"/>
</dbReference>
<evidence type="ECO:0000256" key="5">
    <source>
        <dbReference type="ARBA" id="ARBA00012483"/>
    </source>
</evidence>
<accession>A0A4W3K5E9</accession>
<dbReference type="Pfam" id="PF13920">
    <property type="entry name" value="zf-C3HC4_3"/>
    <property type="match status" value="1"/>
</dbReference>
<comment type="catalytic activity">
    <reaction evidence="1">
        <text>S-ubiquitinyl-[E2 ubiquitin-conjugating enzyme]-L-cysteine + [acceptor protein]-L-lysine = [E2 ubiquitin-conjugating enzyme]-L-cysteine + N(6)-ubiquitinyl-[acceptor protein]-L-lysine.</text>
        <dbReference type="EC" id="2.3.2.27"/>
    </reaction>
</comment>
<dbReference type="GO" id="GO:0032436">
    <property type="term" value="P:positive regulation of proteasomal ubiquitin-dependent protein catabolic process"/>
    <property type="evidence" value="ECO:0007669"/>
    <property type="project" value="TreeGrafter"/>
</dbReference>
<feature type="compositionally biased region" description="Basic residues" evidence="23">
    <location>
        <begin position="389"/>
        <end position="405"/>
    </location>
</feature>
<comment type="pathway">
    <text evidence="4">Protein modification; protein ubiquitination.</text>
</comment>
<evidence type="ECO:0000256" key="8">
    <source>
        <dbReference type="ARBA" id="ARBA00022692"/>
    </source>
</evidence>
<evidence type="ECO:0000256" key="19">
    <source>
        <dbReference type="ARBA" id="ARBA00067421"/>
    </source>
</evidence>
<evidence type="ECO:0000313" key="26">
    <source>
        <dbReference type="Ensembl" id="ENSCMIP00000046438.1"/>
    </source>
</evidence>
<sequence>MVIMEGSLRCWKCRRFVLDANSLASSHGELPSTVQKSAEKATVQKVCNVWHVNLEALPGWIITEIDKGQWTIGKLHCFHCGARLGGFNFVSSATCPCGQKVTVHVCKSRTDYEPPHLIRIGKSTKVKFPQKVEHIYKLPTVENMENGEENSLTHYRQNELLHQVKKMELGRVTDALCLETRSHRRGVLEADSNELHFKAANPQPCSSASQPVRARCTMKAFHRKSHSLDFSSQDSKDAAISFPGVHGLRSRTSSCGITMQQINEIASPRQAPLVEAVNLQLPVNEEPNVFVSENQHNLEVDLSSHLPSFGNGFIAEGQELGPGPSVQRHSNNVSARIRGWSLDTSTEENDMTEQEEEGRDGATGNPRSDSIPCLSLRSPLDERILSKRERNRLKSLKRKQRRRERWHQSKLHEQQQTSSANMTSTDDEDDLKWEKEGYICAVCLDIFFSPYVCYPCHHIFCEPCLRTLAKDNPANTPCPLCRTVITRVFFQTELNNTMKSLFSKEYLARRQSFQKASCAKWPLPGCRRFFRVLGGFGRHSDTITRRQFPHGAYRLDSMDFEDDNRGWRFDMDMVIIYIYSVNWVIGFIIFCFLCYFFFPSF</sequence>
<keyword evidence="8 24" id="KW-0812">Transmembrane</keyword>
<evidence type="ECO:0000256" key="24">
    <source>
        <dbReference type="SAM" id="Phobius"/>
    </source>
</evidence>
<comment type="subcellular location">
    <subcellularLocation>
        <location evidence="3">Endoplasmic reticulum membrane</location>
        <topology evidence="3">Single-pass membrane protein</topology>
    </subcellularLocation>
    <subcellularLocation>
        <location evidence="2">Nucleus envelope</location>
    </subcellularLocation>
</comment>
<evidence type="ECO:0000256" key="3">
    <source>
        <dbReference type="ARBA" id="ARBA00004389"/>
    </source>
</evidence>
<evidence type="ECO:0000256" key="13">
    <source>
        <dbReference type="ARBA" id="ARBA00022833"/>
    </source>
</evidence>
<evidence type="ECO:0000256" key="1">
    <source>
        <dbReference type="ARBA" id="ARBA00000900"/>
    </source>
</evidence>
<dbReference type="Pfam" id="PF19332">
    <property type="entry name" value="RNF180_C"/>
    <property type="match status" value="1"/>
</dbReference>
<dbReference type="GO" id="GO:0005635">
    <property type="term" value="C:nuclear envelope"/>
    <property type="evidence" value="ECO:0007669"/>
    <property type="project" value="UniProtKB-SubCell"/>
</dbReference>
<evidence type="ECO:0000256" key="21">
    <source>
        <dbReference type="ARBA" id="ARBA00080502"/>
    </source>
</evidence>
<evidence type="ECO:0000256" key="7">
    <source>
        <dbReference type="ARBA" id="ARBA00022679"/>
    </source>
</evidence>
<reference evidence="27" key="2">
    <citation type="journal article" date="2007" name="PLoS Biol.">
        <title>Survey sequencing and comparative analysis of the elephant shark (Callorhinchus milii) genome.</title>
        <authorList>
            <person name="Venkatesh B."/>
            <person name="Kirkness E.F."/>
            <person name="Loh Y.H."/>
            <person name="Halpern A.L."/>
            <person name="Lee A.P."/>
            <person name="Johnson J."/>
            <person name="Dandona N."/>
            <person name="Viswanathan L.D."/>
            <person name="Tay A."/>
            <person name="Venter J.C."/>
            <person name="Strausberg R.L."/>
            <person name="Brenner S."/>
        </authorList>
    </citation>
    <scope>NUCLEOTIDE SEQUENCE [LARGE SCALE GENOMIC DNA]</scope>
</reference>
<protein>
    <recommendedName>
        <fullName evidence="19">E3 ubiquitin-protein ligase RNF180</fullName>
        <ecNumber evidence="5">2.3.2.27</ecNumber>
    </recommendedName>
    <alternativeName>
        <fullName evidence="21">RING finger protein 180</fullName>
    </alternativeName>
    <alternativeName>
        <fullName evidence="20">RING-type E3 ubiquitin transferase RNF180</fullName>
    </alternativeName>
</protein>
<dbReference type="FunFam" id="3.30.40.10:FF:000316">
    <property type="entry name" value="E3 ubiquitin-protein ligase RNF180"/>
    <property type="match status" value="1"/>
</dbReference>
<dbReference type="PANTHER" id="PTHR46717:SF1">
    <property type="entry name" value="E3 UBIQUITIN-PROTEIN LIGASE RNF180"/>
    <property type="match status" value="1"/>
</dbReference>
<evidence type="ECO:0000256" key="10">
    <source>
        <dbReference type="ARBA" id="ARBA00022771"/>
    </source>
</evidence>
<dbReference type="PANTHER" id="PTHR46717">
    <property type="entry name" value="E3 UBIQUITIN-PROTEIN LIGASE RNF180"/>
    <property type="match status" value="1"/>
</dbReference>
<dbReference type="SUPFAM" id="SSF57850">
    <property type="entry name" value="RING/U-box"/>
    <property type="match status" value="1"/>
</dbReference>
<dbReference type="InterPro" id="IPR033263">
    <property type="entry name" value="RNF180"/>
</dbReference>
<dbReference type="GO" id="GO:0005789">
    <property type="term" value="C:endoplasmic reticulum membrane"/>
    <property type="evidence" value="ECO:0007669"/>
    <property type="project" value="UniProtKB-SubCell"/>
</dbReference>
<evidence type="ECO:0000256" key="14">
    <source>
        <dbReference type="ARBA" id="ARBA00022989"/>
    </source>
</evidence>
<reference evidence="27" key="3">
    <citation type="journal article" date="2014" name="Nature">
        <title>Elephant shark genome provides unique insights into gnathostome evolution.</title>
        <authorList>
            <consortium name="International Elephant Shark Genome Sequencing Consortium"/>
            <person name="Venkatesh B."/>
            <person name="Lee A.P."/>
            <person name="Ravi V."/>
            <person name="Maurya A.K."/>
            <person name="Lian M.M."/>
            <person name="Swann J.B."/>
            <person name="Ohta Y."/>
            <person name="Flajnik M.F."/>
            <person name="Sutoh Y."/>
            <person name="Kasahara M."/>
            <person name="Hoon S."/>
            <person name="Gangu V."/>
            <person name="Roy S.W."/>
            <person name="Irimia M."/>
            <person name="Korzh V."/>
            <person name="Kondrychyn I."/>
            <person name="Lim Z.W."/>
            <person name="Tay B.H."/>
            <person name="Tohari S."/>
            <person name="Kong K.W."/>
            <person name="Ho S."/>
            <person name="Lorente-Galdos B."/>
            <person name="Quilez J."/>
            <person name="Marques-Bonet T."/>
            <person name="Raney B.J."/>
            <person name="Ingham P.W."/>
            <person name="Tay A."/>
            <person name="Hillier L.W."/>
            <person name="Minx P."/>
            <person name="Boehm T."/>
            <person name="Wilson R.K."/>
            <person name="Brenner S."/>
            <person name="Warren W.C."/>
        </authorList>
    </citation>
    <scope>NUCLEOTIDE SEQUENCE [LARGE SCALE GENOMIC DNA]</scope>
</reference>
<dbReference type="InterPro" id="IPR045790">
    <property type="entry name" value="RNF180_C"/>
</dbReference>
<feature type="region of interest" description="Disordered" evidence="23">
    <location>
        <begin position="387"/>
        <end position="427"/>
    </location>
</feature>
<dbReference type="GO" id="GO:0031624">
    <property type="term" value="F:ubiquitin conjugating enzyme binding"/>
    <property type="evidence" value="ECO:0007669"/>
    <property type="project" value="TreeGrafter"/>
</dbReference>
<evidence type="ECO:0000256" key="4">
    <source>
        <dbReference type="ARBA" id="ARBA00004906"/>
    </source>
</evidence>
<evidence type="ECO:0000256" key="17">
    <source>
        <dbReference type="ARBA" id="ARBA00058659"/>
    </source>
</evidence>
<keyword evidence="12" id="KW-0256">Endoplasmic reticulum</keyword>
<dbReference type="PROSITE" id="PS00518">
    <property type="entry name" value="ZF_RING_1"/>
    <property type="match status" value="1"/>
</dbReference>
<feature type="compositionally biased region" description="Acidic residues" evidence="23">
    <location>
        <begin position="345"/>
        <end position="358"/>
    </location>
</feature>
<name>A0A4W3K5E9_CALMI</name>
<evidence type="ECO:0000256" key="9">
    <source>
        <dbReference type="ARBA" id="ARBA00022723"/>
    </source>
</evidence>